<gene>
    <name evidence="2" type="ORF">BT62DRAFT_1013399</name>
</gene>
<dbReference type="EMBL" id="MU250582">
    <property type="protein sequence ID" value="KAG7439856.1"/>
    <property type="molecule type" value="Genomic_DNA"/>
</dbReference>
<evidence type="ECO:0000256" key="1">
    <source>
        <dbReference type="SAM" id="Phobius"/>
    </source>
</evidence>
<evidence type="ECO:0000313" key="3">
    <source>
        <dbReference type="Proteomes" id="UP000812287"/>
    </source>
</evidence>
<keyword evidence="1" id="KW-0812">Transmembrane</keyword>
<protein>
    <submittedName>
        <fullName evidence="2">Uncharacterized protein</fullName>
    </submittedName>
</protein>
<dbReference type="GeneID" id="66100350"/>
<reference evidence="2" key="1">
    <citation type="submission" date="2020-11" db="EMBL/GenBank/DDBJ databases">
        <title>Adaptations for nitrogen fixation in a non-lichenized fungal sporocarp promotes dispersal by wood-feeding termites.</title>
        <authorList>
            <consortium name="DOE Joint Genome Institute"/>
            <person name="Koch R.A."/>
            <person name="Yoon G."/>
            <person name="Arayal U."/>
            <person name="Lail K."/>
            <person name="Amirebrahimi M."/>
            <person name="Labutti K."/>
            <person name="Lipzen A."/>
            <person name="Riley R."/>
            <person name="Barry K."/>
            <person name="Henrissat B."/>
            <person name="Grigoriev I.V."/>
            <person name="Herr J.R."/>
            <person name="Aime M.C."/>
        </authorList>
    </citation>
    <scope>NUCLEOTIDE SEQUENCE</scope>
    <source>
        <strain evidence="2">MCA 3950</strain>
    </source>
</reference>
<sequence length="178" mass="19569">MGAIQMGQTKSGHHSGLDERLLFTSKATGLIGICDHRAPPQGYPIFVPPSFAPGQTNGEEIYTVIFLRAERREPMQSYVHMFLEHQFDLGFSSLTPSRTDVSCVHGASYTTFVLVSGVKKPGRKAMISPVPVDLHTQGCIFTTKVRHLLLPPCLIAILLLILILIPVLCARVAEYVNI</sequence>
<feature type="transmembrane region" description="Helical" evidence="1">
    <location>
        <begin position="153"/>
        <end position="173"/>
    </location>
</feature>
<organism evidence="2 3">
    <name type="scientific">Guyanagaster necrorhizus</name>
    <dbReference type="NCBI Taxonomy" id="856835"/>
    <lineage>
        <taxon>Eukaryota</taxon>
        <taxon>Fungi</taxon>
        <taxon>Dikarya</taxon>
        <taxon>Basidiomycota</taxon>
        <taxon>Agaricomycotina</taxon>
        <taxon>Agaricomycetes</taxon>
        <taxon>Agaricomycetidae</taxon>
        <taxon>Agaricales</taxon>
        <taxon>Marasmiineae</taxon>
        <taxon>Physalacriaceae</taxon>
        <taxon>Guyanagaster</taxon>
    </lineage>
</organism>
<dbReference type="RefSeq" id="XP_043033356.1">
    <property type="nucleotide sequence ID" value="XM_043178063.1"/>
</dbReference>
<comment type="caution">
    <text evidence="2">The sequence shown here is derived from an EMBL/GenBank/DDBJ whole genome shotgun (WGS) entry which is preliminary data.</text>
</comment>
<keyword evidence="1" id="KW-1133">Transmembrane helix</keyword>
<name>A0A9P7VGV4_9AGAR</name>
<keyword evidence="1" id="KW-0472">Membrane</keyword>
<dbReference type="AlphaFoldDB" id="A0A9P7VGV4"/>
<evidence type="ECO:0000313" key="2">
    <source>
        <dbReference type="EMBL" id="KAG7439856.1"/>
    </source>
</evidence>
<dbReference type="Proteomes" id="UP000812287">
    <property type="component" value="Unassembled WGS sequence"/>
</dbReference>
<keyword evidence="3" id="KW-1185">Reference proteome</keyword>
<proteinExistence type="predicted"/>
<accession>A0A9P7VGV4</accession>